<gene>
    <name evidence="2" type="ORF">CO172_02065</name>
</gene>
<dbReference type="AlphaFoldDB" id="A0A2M7XHW9"/>
<evidence type="ECO:0000313" key="2">
    <source>
        <dbReference type="EMBL" id="PJA47316.1"/>
    </source>
</evidence>
<evidence type="ECO:0000313" key="3">
    <source>
        <dbReference type="Proteomes" id="UP000229749"/>
    </source>
</evidence>
<accession>A0A2M7XHW9</accession>
<reference evidence="3" key="1">
    <citation type="submission" date="2017-09" db="EMBL/GenBank/DDBJ databases">
        <title>Depth-based differentiation of microbial function through sediment-hosted aquifers and enrichment of novel symbionts in the deep terrestrial subsurface.</title>
        <authorList>
            <person name="Probst A.J."/>
            <person name="Ladd B."/>
            <person name="Jarett J.K."/>
            <person name="Geller-Mcgrath D.E."/>
            <person name="Sieber C.M.K."/>
            <person name="Emerson J.B."/>
            <person name="Anantharaman K."/>
            <person name="Thomas B.C."/>
            <person name="Malmstrom R."/>
            <person name="Stieglmeier M."/>
            <person name="Klingl A."/>
            <person name="Woyke T."/>
            <person name="Ryan C.M."/>
            <person name="Banfield J.F."/>
        </authorList>
    </citation>
    <scope>NUCLEOTIDE SEQUENCE [LARGE SCALE GENOMIC DNA]</scope>
</reference>
<feature type="region of interest" description="Disordered" evidence="1">
    <location>
        <begin position="362"/>
        <end position="385"/>
    </location>
</feature>
<comment type="caution">
    <text evidence="2">The sequence shown here is derived from an EMBL/GenBank/DDBJ whole genome shotgun (WGS) entry which is preliminary data.</text>
</comment>
<feature type="compositionally biased region" description="Basic and acidic residues" evidence="1">
    <location>
        <begin position="369"/>
        <end position="385"/>
    </location>
</feature>
<evidence type="ECO:0000256" key="1">
    <source>
        <dbReference type="SAM" id="MobiDB-lite"/>
    </source>
</evidence>
<protein>
    <submittedName>
        <fullName evidence="2">Uncharacterized protein</fullName>
    </submittedName>
</protein>
<dbReference type="Proteomes" id="UP000229749">
    <property type="component" value="Unassembled WGS sequence"/>
</dbReference>
<sequence>MSIDSKRSFSDLPPEVTRFLIDPLAFEQVDTIIENYKLVKEKRQDFLGLANEVVFGTLALADIPKKIQELFNISFEEAKKIAVEFVAHRLLPITDYVGNIEGYIKAWGGNPVDYTKIERVEIRSMQVETFIEDIFNFSPELLSDPSLKHRAISLLALFIKGEKTLDETKDVLERSEKVGGLGMSKEQIETLLTIFEQKKNERQKPFLVSRAHEPIEINSSRTFEPIFPRIPVVPKIPSVSQVNTKEETEEQADIKKQKEELHKHLLTISPIFQPEDGLRILKSKVFDIQGLSSFIAPPEKQKRFLEIVESRLREVRSPLVTKLQLEKSWEEGGLGMNGSFLVDVVRLIEGIFDALQKGETQRLNQEQQTQKEQRQQQEAGRKDLQKKEAEILTKRYIEKTGKVPDQKWISPVAPSLSRTTLNKTSRETIEQAQTQIQDQKVQATIKKDLASKSIPNLSQVPVVKPKLQDVLPPPKLIGPIEELREMRLIDFRRLSKDPSVAITKLHDKIDLLEDEGYVKKIQAIQAWRSSALYRDYILISRALLDGKALKDILQEHSQEMGQTMTEQEFRLIMSLNKSLRF</sequence>
<name>A0A2M7XHW9_9BACT</name>
<organism evidence="2 3">
    <name type="scientific">Candidatus Uhrbacteria bacterium CG_4_9_14_3_um_filter_36_7</name>
    <dbReference type="NCBI Taxonomy" id="1975033"/>
    <lineage>
        <taxon>Bacteria</taxon>
        <taxon>Candidatus Uhriibacteriota</taxon>
    </lineage>
</organism>
<dbReference type="EMBL" id="PFWS01000032">
    <property type="protein sequence ID" value="PJA47316.1"/>
    <property type="molecule type" value="Genomic_DNA"/>
</dbReference>
<proteinExistence type="predicted"/>